<sequence length="378" mass="42652">MAAVFKNDYGIPGFLLSSGFSHCACLVIGISLVPFLKYIIYSPRRGRKYDTSQNSVYNLDQARLNIELPPPTMWMNMGYWKDSNDLPRACEALLQEVLKTGGLLNENGSAISVAKACKIRMVDLGFGCGDQSVYLTQRLLQKFPSRGPSKTIPTEEKLLDSYIGITLDSGQFNYAYQRLVSDGLLDEPRINIFCADAGKPAAWNEKLTRTVKGVHESNPSEPNPSVHEVVPEEVNCWVLALDTLFHFSPSRLPILTYAKRELDASVLAYDLLLADRTPFLSRLGLMIIARFMGCPYGAFKTEREYRGLYLQAGYAEENIELRDISEHVFRPLSSFLAEREKALEMFGWRLGKLKAAKWLFEWWARSGIIRGVIVVARK</sequence>
<evidence type="ECO:0000313" key="3">
    <source>
        <dbReference type="Proteomes" id="UP000258309"/>
    </source>
</evidence>
<keyword evidence="3" id="KW-1185">Reference proteome</keyword>
<feature type="transmembrane region" description="Helical" evidence="1">
    <location>
        <begin position="19"/>
        <end position="40"/>
    </location>
</feature>
<dbReference type="SUPFAM" id="SSF53335">
    <property type="entry name" value="S-adenosyl-L-methionine-dependent methyltransferases"/>
    <property type="match status" value="1"/>
</dbReference>
<dbReference type="AlphaFoldDB" id="A0A3E2GV34"/>
<keyword evidence="1" id="KW-1133">Transmembrane helix</keyword>
<dbReference type="InterPro" id="IPR029063">
    <property type="entry name" value="SAM-dependent_MTases_sf"/>
</dbReference>
<name>A0A3E2GV34_SCYLI</name>
<keyword evidence="1" id="KW-0472">Membrane</keyword>
<accession>A0A3E2GV34</accession>
<dbReference type="Gene3D" id="3.40.50.150">
    <property type="entry name" value="Vaccinia Virus protein VP39"/>
    <property type="match status" value="1"/>
</dbReference>
<dbReference type="EMBL" id="NCSJ02000380">
    <property type="protein sequence ID" value="RFU24966.1"/>
    <property type="molecule type" value="Genomic_DNA"/>
</dbReference>
<organism evidence="2 3">
    <name type="scientific">Scytalidium lignicola</name>
    <name type="common">Hyphomycete</name>
    <dbReference type="NCBI Taxonomy" id="5539"/>
    <lineage>
        <taxon>Eukaryota</taxon>
        <taxon>Fungi</taxon>
        <taxon>Dikarya</taxon>
        <taxon>Ascomycota</taxon>
        <taxon>Pezizomycotina</taxon>
        <taxon>Leotiomycetes</taxon>
        <taxon>Leotiomycetes incertae sedis</taxon>
        <taxon>Scytalidium</taxon>
    </lineage>
</organism>
<feature type="non-terminal residue" evidence="2">
    <location>
        <position position="1"/>
    </location>
</feature>
<keyword evidence="1" id="KW-0812">Transmembrane</keyword>
<reference evidence="2 3" key="1">
    <citation type="submission" date="2018-05" db="EMBL/GenBank/DDBJ databases">
        <title>Draft genome sequence of Scytalidium lignicola DSM 105466, a ubiquitous saprotrophic fungus.</title>
        <authorList>
            <person name="Buettner E."/>
            <person name="Gebauer A.M."/>
            <person name="Hofrichter M."/>
            <person name="Liers C."/>
            <person name="Kellner H."/>
        </authorList>
    </citation>
    <scope>NUCLEOTIDE SEQUENCE [LARGE SCALE GENOMIC DNA]</scope>
    <source>
        <strain evidence="2 3">DSM 105466</strain>
    </source>
</reference>
<gene>
    <name evidence="2" type="ORF">B7463_g11372</name>
</gene>
<comment type="caution">
    <text evidence="2">The sequence shown here is derived from an EMBL/GenBank/DDBJ whole genome shotgun (WGS) entry which is preliminary data.</text>
</comment>
<dbReference type="OrthoDB" id="61390at2759"/>
<dbReference type="OMA" id="KMQCAFA"/>
<dbReference type="STRING" id="5539.A0A3E2GV34"/>
<evidence type="ECO:0000313" key="2">
    <source>
        <dbReference type="EMBL" id="RFU24966.1"/>
    </source>
</evidence>
<feature type="non-terminal residue" evidence="2">
    <location>
        <position position="378"/>
    </location>
</feature>
<evidence type="ECO:0000256" key="1">
    <source>
        <dbReference type="SAM" id="Phobius"/>
    </source>
</evidence>
<dbReference type="Proteomes" id="UP000258309">
    <property type="component" value="Unassembled WGS sequence"/>
</dbReference>
<protein>
    <submittedName>
        <fullName evidence="2">Uncharacterized protein</fullName>
    </submittedName>
</protein>
<proteinExistence type="predicted"/>